<organism evidence="1 2">
    <name type="scientific">Kaustia mangrovi</name>
    <dbReference type="NCBI Taxonomy" id="2593653"/>
    <lineage>
        <taxon>Bacteria</taxon>
        <taxon>Pseudomonadati</taxon>
        <taxon>Pseudomonadota</taxon>
        <taxon>Alphaproteobacteria</taxon>
        <taxon>Hyphomicrobiales</taxon>
        <taxon>Parvibaculaceae</taxon>
        <taxon>Kaustia</taxon>
    </lineage>
</organism>
<dbReference type="SUPFAM" id="SSF81301">
    <property type="entry name" value="Nucleotidyltransferase"/>
    <property type="match status" value="1"/>
</dbReference>
<protein>
    <recommendedName>
        <fullName evidence="3">Poly A polymerase head domain-containing protein</fullName>
    </recommendedName>
</protein>
<name>A0A7S8C7N8_9HYPH</name>
<evidence type="ECO:0008006" key="3">
    <source>
        <dbReference type="Google" id="ProtNLM"/>
    </source>
</evidence>
<dbReference type="Proteomes" id="UP000593594">
    <property type="component" value="Chromosome"/>
</dbReference>
<evidence type="ECO:0000313" key="2">
    <source>
        <dbReference type="Proteomes" id="UP000593594"/>
    </source>
</evidence>
<keyword evidence="2" id="KW-1185">Reference proteome</keyword>
<gene>
    <name evidence="1" type="ORF">HW532_20930</name>
</gene>
<accession>A0A7S8C7N8</accession>
<dbReference type="EMBL" id="CP058214">
    <property type="protein sequence ID" value="QPC44945.1"/>
    <property type="molecule type" value="Genomic_DNA"/>
</dbReference>
<dbReference type="AlphaFoldDB" id="A0A7S8C7N8"/>
<sequence>MEDTLVHRIEQGQDLLKWLAGMEIVAYICGGYVRDSITGNQYRDVDIYVSEEHFANASISLRRRGICATEDMSNTDEYIHQSVSMQEEFNVKDSVAAQFPILNGHAVNLVGIHSGFTLTNIVDRFNLGICQAGLSHNALYTTEAFNRDRQDHMITLLRTDWGHEASLKQFIKLQQKYPWPMRIKPENADVSGI</sequence>
<dbReference type="RefSeq" id="WP_213162318.1">
    <property type="nucleotide sequence ID" value="NZ_CP058214.1"/>
</dbReference>
<reference evidence="1 2" key="1">
    <citation type="submission" date="2020-06" db="EMBL/GenBank/DDBJ databases">
        <title>Genome sequence of 2 isolates from Red Sea Mangroves.</title>
        <authorList>
            <person name="Sefrji F."/>
            <person name="Michoud G."/>
            <person name="Merlino G."/>
            <person name="Daffonchio D."/>
        </authorList>
    </citation>
    <scope>NUCLEOTIDE SEQUENCE [LARGE SCALE GENOMIC DNA]</scope>
    <source>
        <strain evidence="1 2">R1DC25</strain>
    </source>
</reference>
<evidence type="ECO:0000313" key="1">
    <source>
        <dbReference type="EMBL" id="QPC44945.1"/>
    </source>
</evidence>
<dbReference type="Gene3D" id="3.30.460.10">
    <property type="entry name" value="Beta Polymerase, domain 2"/>
    <property type="match status" value="1"/>
</dbReference>
<dbReference type="KEGG" id="kmn:HW532_20930"/>
<proteinExistence type="predicted"/>
<dbReference type="InterPro" id="IPR043519">
    <property type="entry name" value="NT_sf"/>
</dbReference>